<evidence type="ECO:0000256" key="3">
    <source>
        <dbReference type="ARBA" id="ARBA00022679"/>
    </source>
</evidence>
<dbReference type="EC" id="2.8.2.-" evidence="9"/>
<dbReference type="Proteomes" id="UP001159427">
    <property type="component" value="Unassembled WGS sequence"/>
</dbReference>
<dbReference type="InterPro" id="IPR018011">
    <property type="entry name" value="Carb_sulfotrans_8-10"/>
</dbReference>
<protein>
    <recommendedName>
        <fullName evidence="9">Carbohydrate sulfotransferase</fullName>
        <ecNumber evidence="9">2.8.2.-</ecNumber>
    </recommendedName>
</protein>
<evidence type="ECO:0000256" key="1">
    <source>
        <dbReference type="ARBA" id="ARBA00004323"/>
    </source>
</evidence>
<dbReference type="EMBL" id="CALNXI010000389">
    <property type="protein sequence ID" value="CAH3026114.1"/>
    <property type="molecule type" value="Genomic_DNA"/>
</dbReference>
<keyword evidence="6 9" id="KW-0333">Golgi apparatus</keyword>
<evidence type="ECO:0000256" key="9">
    <source>
        <dbReference type="RuleBase" id="RU364020"/>
    </source>
</evidence>
<sequence length="334" mass="40407">MVKLFLFRLGSLLSLLILLVWEAFYSQNEANYAESNNFKRQDVYTFTENVWKNSEQTQEQRKKSLIDYCHKRDPRELLPPYTKNHEIPAYYFRNIIVNDNHKLLYCYIPKVACSNWKRVLMVMNGDAADPWKIKTADVHNRSLGYFRYLNQYSPEEIVHRLNTYYKFLFVRHPFERLVSAYRNKFVDSYNYTLFKEMYGRFIIRKYRRNADKRSLKTGDGVSFSEFAEFLHNSDSEFMDWHWKQYDTLCHPCLIYYDFIGHFENLHEEADQLLDILQVSDTVKFPRNKTSQYKLSTKVIARRYLNSLSEEAKKNLYDKYKHDFEMFGYSMGDYL</sequence>
<evidence type="ECO:0000313" key="11">
    <source>
        <dbReference type="EMBL" id="CAH3026114.1"/>
    </source>
</evidence>
<keyword evidence="8 9" id="KW-0325">Glycoprotein</keyword>
<dbReference type="InterPro" id="IPR005331">
    <property type="entry name" value="Sulfotransferase"/>
</dbReference>
<reference evidence="11 12" key="1">
    <citation type="submission" date="2022-05" db="EMBL/GenBank/DDBJ databases">
        <authorList>
            <consortium name="Genoscope - CEA"/>
            <person name="William W."/>
        </authorList>
    </citation>
    <scope>NUCLEOTIDE SEQUENCE [LARGE SCALE GENOMIC DNA]</scope>
</reference>
<keyword evidence="5" id="KW-1133">Transmembrane helix</keyword>
<evidence type="ECO:0000313" key="12">
    <source>
        <dbReference type="Proteomes" id="UP001159427"/>
    </source>
</evidence>
<comment type="caution">
    <text evidence="11">The sequence shown here is derived from an EMBL/GenBank/DDBJ whole genome shotgun (WGS) entry which is preliminary data.</text>
</comment>
<keyword evidence="12" id="KW-1185">Reference proteome</keyword>
<accession>A0ABN8MCL7</accession>
<keyword evidence="9" id="KW-0735">Signal-anchor</keyword>
<evidence type="ECO:0000256" key="6">
    <source>
        <dbReference type="ARBA" id="ARBA00023034"/>
    </source>
</evidence>
<keyword evidence="7" id="KW-0472">Membrane</keyword>
<evidence type="ECO:0000256" key="2">
    <source>
        <dbReference type="ARBA" id="ARBA00006339"/>
    </source>
</evidence>
<name>A0ABN8MCL7_9CNID</name>
<gene>
    <name evidence="11" type="ORF">PEVE_00028079</name>
</gene>
<dbReference type="Pfam" id="PF03567">
    <property type="entry name" value="Sulfotransfer_2"/>
    <property type="match status" value="1"/>
</dbReference>
<comment type="subcellular location">
    <subcellularLocation>
        <location evidence="1 9">Golgi apparatus membrane</location>
        <topology evidence="1 9">Single-pass type II membrane protein</topology>
    </subcellularLocation>
</comment>
<keyword evidence="4" id="KW-0812">Transmembrane</keyword>
<keyword evidence="3 9" id="KW-0808">Transferase</keyword>
<evidence type="ECO:0000256" key="7">
    <source>
        <dbReference type="ARBA" id="ARBA00023136"/>
    </source>
</evidence>
<feature type="signal peptide" evidence="10">
    <location>
        <begin position="1"/>
        <end position="30"/>
    </location>
</feature>
<dbReference type="PANTHER" id="PTHR12137:SF54">
    <property type="entry name" value="CARBOHYDRATE SULFOTRANSFERASE"/>
    <property type="match status" value="1"/>
</dbReference>
<evidence type="ECO:0000256" key="4">
    <source>
        <dbReference type="ARBA" id="ARBA00022692"/>
    </source>
</evidence>
<comment type="similarity">
    <text evidence="2 9">Belongs to the sulfotransferase 2 family.</text>
</comment>
<keyword evidence="10" id="KW-0732">Signal</keyword>
<evidence type="ECO:0000256" key="8">
    <source>
        <dbReference type="ARBA" id="ARBA00023180"/>
    </source>
</evidence>
<proteinExistence type="inferred from homology"/>
<evidence type="ECO:0000256" key="5">
    <source>
        <dbReference type="ARBA" id="ARBA00022989"/>
    </source>
</evidence>
<keyword evidence="9" id="KW-0119">Carbohydrate metabolism</keyword>
<dbReference type="PANTHER" id="PTHR12137">
    <property type="entry name" value="CARBOHYDRATE SULFOTRANSFERASE"/>
    <property type="match status" value="1"/>
</dbReference>
<feature type="chain" id="PRO_5047159830" description="Carbohydrate sulfotransferase" evidence="10">
    <location>
        <begin position="31"/>
        <end position="334"/>
    </location>
</feature>
<evidence type="ECO:0000256" key="10">
    <source>
        <dbReference type="SAM" id="SignalP"/>
    </source>
</evidence>
<organism evidence="11 12">
    <name type="scientific">Porites evermanni</name>
    <dbReference type="NCBI Taxonomy" id="104178"/>
    <lineage>
        <taxon>Eukaryota</taxon>
        <taxon>Metazoa</taxon>
        <taxon>Cnidaria</taxon>
        <taxon>Anthozoa</taxon>
        <taxon>Hexacorallia</taxon>
        <taxon>Scleractinia</taxon>
        <taxon>Fungiina</taxon>
        <taxon>Poritidae</taxon>
        <taxon>Porites</taxon>
    </lineage>
</organism>